<dbReference type="EMBL" id="JACIDN010000010">
    <property type="protein sequence ID" value="MBB3905114.1"/>
    <property type="molecule type" value="Genomic_DNA"/>
</dbReference>
<proteinExistence type="predicted"/>
<dbReference type="Proteomes" id="UP000517759">
    <property type="component" value="Unassembled WGS sequence"/>
</dbReference>
<feature type="region of interest" description="Disordered" evidence="1">
    <location>
        <begin position="63"/>
        <end position="82"/>
    </location>
</feature>
<evidence type="ECO:0008006" key="4">
    <source>
        <dbReference type="Google" id="ProtNLM"/>
    </source>
</evidence>
<reference evidence="2 3" key="1">
    <citation type="submission" date="2020-08" db="EMBL/GenBank/DDBJ databases">
        <title>Genomic Encyclopedia of Type Strains, Phase IV (KMG-IV): sequencing the most valuable type-strain genomes for metagenomic binning, comparative biology and taxonomic classification.</title>
        <authorList>
            <person name="Goeker M."/>
        </authorList>
    </citation>
    <scope>NUCLEOTIDE SEQUENCE [LARGE SCALE GENOMIC DNA]</scope>
    <source>
        <strain evidence="2 3">DSM 24105</strain>
    </source>
</reference>
<name>A0A7W6APL2_9HYPH</name>
<sequence length="82" mass="9063">MMTDEQRARVPGILREIIDLDRKIGAFRDRVAAAPVLPMKIGNEARRLRRLRDELTAGARQLYGRAPLRGDTGPGRPTAVAA</sequence>
<evidence type="ECO:0000256" key="1">
    <source>
        <dbReference type="SAM" id="MobiDB-lite"/>
    </source>
</evidence>
<evidence type="ECO:0000313" key="3">
    <source>
        <dbReference type="Proteomes" id="UP000517759"/>
    </source>
</evidence>
<gene>
    <name evidence="2" type="ORF">GGR33_004642</name>
</gene>
<accession>A0A7W6APL2</accession>
<comment type="caution">
    <text evidence="2">The sequence shown here is derived from an EMBL/GenBank/DDBJ whole genome shotgun (WGS) entry which is preliminary data.</text>
</comment>
<evidence type="ECO:0000313" key="2">
    <source>
        <dbReference type="EMBL" id="MBB3905114.1"/>
    </source>
</evidence>
<protein>
    <recommendedName>
        <fullName evidence="4">DUF465 domain-containing protein</fullName>
    </recommendedName>
</protein>
<organism evidence="2 3">
    <name type="scientific">Methylobacterium brachythecii</name>
    <dbReference type="NCBI Taxonomy" id="1176177"/>
    <lineage>
        <taxon>Bacteria</taxon>
        <taxon>Pseudomonadati</taxon>
        <taxon>Pseudomonadota</taxon>
        <taxon>Alphaproteobacteria</taxon>
        <taxon>Hyphomicrobiales</taxon>
        <taxon>Methylobacteriaceae</taxon>
        <taxon>Methylobacterium</taxon>
    </lineage>
</organism>
<dbReference type="AlphaFoldDB" id="A0A7W6APL2"/>